<proteinExistence type="predicted"/>
<dbReference type="EMBL" id="GL379789">
    <property type="protein sequence ID" value="EGT45634.1"/>
    <property type="molecule type" value="Genomic_DNA"/>
</dbReference>
<accession>G0MCC2</accession>
<evidence type="ECO:0000313" key="3">
    <source>
        <dbReference type="Proteomes" id="UP000008068"/>
    </source>
</evidence>
<evidence type="ECO:0000313" key="2">
    <source>
        <dbReference type="EMBL" id="EGT45634.1"/>
    </source>
</evidence>
<feature type="region of interest" description="Disordered" evidence="1">
    <location>
        <begin position="611"/>
        <end position="732"/>
    </location>
</feature>
<dbReference type="InParanoid" id="G0MCC2"/>
<organism evidence="3">
    <name type="scientific">Caenorhabditis brenneri</name>
    <name type="common">Nematode worm</name>
    <dbReference type="NCBI Taxonomy" id="135651"/>
    <lineage>
        <taxon>Eukaryota</taxon>
        <taxon>Metazoa</taxon>
        <taxon>Ecdysozoa</taxon>
        <taxon>Nematoda</taxon>
        <taxon>Chromadorea</taxon>
        <taxon>Rhabditida</taxon>
        <taxon>Rhabditina</taxon>
        <taxon>Rhabditomorpha</taxon>
        <taxon>Rhabditoidea</taxon>
        <taxon>Rhabditidae</taxon>
        <taxon>Peloderinae</taxon>
        <taxon>Caenorhabditis</taxon>
    </lineage>
</organism>
<feature type="compositionally biased region" description="Basic and acidic residues" evidence="1">
    <location>
        <begin position="659"/>
        <end position="677"/>
    </location>
</feature>
<feature type="compositionally biased region" description="Polar residues" evidence="1">
    <location>
        <begin position="953"/>
        <end position="967"/>
    </location>
</feature>
<feature type="compositionally biased region" description="Basic and acidic residues" evidence="1">
    <location>
        <begin position="896"/>
        <end position="905"/>
    </location>
</feature>
<gene>
    <name evidence="2" type="ORF">CAEBREN_13751</name>
</gene>
<dbReference type="eggNOG" id="ENOG502TIS7">
    <property type="taxonomic scope" value="Eukaryota"/>
</dbReference>
<sequence>MQHTEASRLELDKLLQELKILLRSEKNASDFFKEKKVKEMIDNVLDKMKIEPGLQKNNGIENLFVGESTKTPIKILIDHFLRQYSTLPKSQIHLHYPGMAPDDRFIPRRPFNLPAFYAHYCGENESMVDTMSRIPEAYHPGLDYINQDVDIMIADHGISVAGPLSSPAHKGKCTESFGTNPHARLESQGMTIVKWDRFRKEFEDDFERAEEKILFHGHHFKLKDGLVIDEKEHYFIKCYLNNNEMSDDLTIRKIQFHGSEDVQVLVLFEQWFMAVGRLRKRSGVCKSSGENPFYLDLVEVVGSFGTTDFYTSPGFKTVLRICCYQGDEEEEEERDLKRAKELIAADINQLIDNIEPLYEKMKENENPRIIHPESSDEPGANVLDHYCYPLSLLLLVYQTYQESPNLDDFDFDSPRERLDYAFYILQKNHERSTCREGSSCENLKKFFEVCRGFVLGFEAKAKTSAMDMRMAEQFRQTLSMLYAAFRRPLEFFDQKKLKLIECVLNPPKLYSLDANFVYLNFLLFPRYIRPMLLDILCRNEGADFFSNELPSNHHLIHHIYNLGDCLETEKLCKGDVLKAMKRHPHVILFSTNPKMPNIGLVKQLGRFWDKRDSKDEDSEGPGSRIQLLGSGYRDDGSMGSTGSTDSGSSDSDMGFMDLGIREDPEREGSVEKVEAPRRPSGGSPVEDRSSEEPEERDPPAVSTEQPSNSGLEGRTPNKRAGPPVSPHEPVKMRRLVVEVAVVDRLAGDFEHGETSQDDDTTTDEPSPTNTMDIEDDNYGSPPPVSTEPCSSKQAYRDEPAKDNNRTPTRPPVSTEPCSSKQAYRDEPAKDNNRTPTRPPVSTEPCSSKQAYGDEPVKAQKTPMRLNKLVTIPKDPKPPGTPDTPTRKRPGSPYRSNEPEEKRDPARQGIIDWFDNLYYPDDKTKEVPAGQQAQLYQQSPARPPRNENPELKSPSGNTRSHDCNSMSKSLYKRRKY</sequence>
<feature type="compositionally biased region" description="Basic and acidic residues" evidence="1">
    <location>
        <begin position="794"/>
        <end position="804"/>
    </location>
</feature>
<name>G0MCC2_CAEBE</name>
<protein>
    <submittedName>
        <fullName evidence="2">Uncharacterized protein</fullName>
    </submittedName>
</protein>
<feature type="region of interest" description="Disordered" evidence="1">
    <location>
        <begin position="747"/>
        <end position="975"/>
    </location>
</feature>
<evidence type="ECO:0000256" key="1">
    <source>
        <dbReference type="SAM" id="MobiDB-lite"/>
    </source>
</evidence>
<dbReference type="HOGENOM" id="CLU_304665_0_0_1"/>
<dbReference type="Proteomes" id="UP000008068">
    <property type="component" value="Unassembled WGS sequence"/>
</dbReference>
<feature type="compositionally biased region" description="Low complexity" evidence="1">
    <location>
        <begin position="637"/>
        <end position="654"/>
    </location>
</feature>
<reference evidence="3" key="1">
    <citation type="submission" date="2011-07" db="EMBL/GenBank/DDBJ databases">
        <authorList>
            <consortium name="Caenorhabditis brenneri Sequencing and Analysis Consortium"/>
            <person name="Wilson R.K."/>
        </authorList>
    </citation>
    <scope>NUCLEOTIDE SEQUENCE [LARGE SCALE GENOMIC DNA]</scope>
    <source>
        <strain evidence="3">PB2801</strain>
    </source>
</reference>
<dbReference type="STRING" id="135651.G0MCC2"/>
<feature type="compositionally biased region" description="Polar residues" evidence="1">
    <location>
        <begin position="930"/>
        <end position="939"/>
    </location>
</feature>
<dbReference type="AlphaFoldDB" id="G0MCC2"/>
<keyword evidence="3" id="KW-1185">Reference proteome</keyword>
<feature type="compositionally biased region" description="Basic and acidic residues" evidence="1">
    <location>
        <begin position="822"/>
        <end position="832"/>
    </location>
</feature>